<dbReference type="Pfam" id="PF13458">
    <property type="entry name" value="Peripla_BP_6"/>
    <property type="match status" value="1"/>
</dbReference>
<proteinExistence type="inferred from homology"/>
<evidence type="ECO:0000313" key="6">
    <source>
        <dbReference type="Proteomes" id="UP000032545"/>
    </source>
</evidence>
<organism evidence="5 6">
    <name type="scientific">Frankia torreyi</name>
    <dbReference type="NCBI Taxonomy" id="1856"/>
    <lineage>
        <taxon>Bacteria</taxon>
        <taxon>Bacillati</taxon>
        <taxon>Actinomycetota</taxon>
        <taxon>Actinomycetes</taxon>
        <taxon>Frankiales</taxon>
        <taxon>Frankiaceae</taxon>
        <taxon>Frankia</taxon>
    </lineage>
</organism>
<dbReference type="AlphaFoldDB" id="A0A0D8BMA5"/>
<accession>A0A0D8BMA5</accession>
<evidence type="ECO:0000256" key="2">
    <source>
        <dbReference type="ARBA" id="ARBA00022729"/>
    </source>
</evidence>
<dbReference type="InterPro" id="IPR028081">
    <property type="entry name" value="Leu-bd"/>
</dbReference>
<dbReference type="PANTHER" id="PTHR47235">
    <property type="entry name" value="BLR6548 PROTEIN"/>
    <property type="match status" value="1"/>
</dbReference>
<evidence type="ECO:0000256" key="1">
    <source>
        <dbReference type="ARBA" id="ARBA00010062"/>
    </source>
</evidence>
<evidence type="ECO:0000256" key="3">
    <source>
        <dbReference type="SAM" id="SignalP"/>
    </source>
</evidence>
<comment type="caution">
    <text evidence="5">The sequence shown here is derived from an EMBL/GenBank/DDBJ whole genome shotgun (WGS) entry which is preliminary data.</text>
</comment>
<keyword evidence="2 3" id="KW-0732">Signal</keyword>
<dbReference type="OrthoDB" id="3205678at2"/>
<dbReference type="Proteomes" id="UP000032545">
    <property type="component" value="Unassembled WGS sequence"/>
</dbReference>
<dbReference type="PROSITE" id="PS51257">
    <property type="entry name" value="PROKAR_LIPOPROTEIN"/>
    <property type="match status" value="1"/>
</dbReference>
<dbReference type="SUPFAM" id="SSF53822">
    <property type="entry name" value="Periplasmic binding protein-like I"/>
    <property type="match status" value="1"/>
</dbReference>
<protein>
    <submittedName>
        <fullName evidence="5">Amino acid/amide ABC transporter substrate-binding protein, HAAT family</fullName>
    </submittedName>
</protein>
<dbReference type="PATRIC" id="fig|1502723.3.peg.311"/>
<dbReference type="RefSeq" id="WP_082121612.1">
    <property type="nucleotide sequence ID" value="NZ_JYFN01000002.1"/>
</dbReference>
<name>A0A0D8BMA5_9ACTN</name>
<dbReference type="Gene3D" id="3.40.50.2300">
    <property type="match status" value="2"/>
</dbReference>
<reference evidence="6" key="1">
    <citation type="submission" date="2015-02" db="EMBL/GenBank/DDBJ databases">
        <title>Draft Genome of Frankia sp. CpI1-S.</title>
        <authorList>
            <person name="Oshone R.T."/>
            <person name="Ngom M."/>
            <person name="Ghodhbane-Gtari F."/>
            <person name="Gtari M."/>
            <person name="Morris K."/>
            <person name="Thomas K."/>
            <person name="Sen A."/>
            <person name="Tisa L.S."/>
        </authorList>
    </citation>
    <scope>NUCLEOTIDE SEQUENCE [LARGE SCALE GENOMIC DNA]</scope>
    <source>
        <strain evidence="6">CpI1-S</strain>
    </source>
</reference>
<evidence type="ECO:0000259" key="4">
    <source>
        <dbReference type="Pfam" id="PF13458"/>
    </source>
</evidence>
<reference evidence="5 6" key="2">
    <citation type="journal article" date="2016" name="Genome Announc.">
        <title>Permanent Draft Genome Sequences for Two Variants of Frankia sp. Strain CpI1, the First Frankia Strain Isolated from Root Nodules of Comptonia peregrina.</title>
        <authorList>
            <person name="Oshone R."/>
            <person name="Hurst S.G.IV."/>
            <person name="Abebe-Akele F."/>
            <person name="Simpson S."/>
            <person name="Morris K."/>
            <person name="Thomas W.K."/>
            <person name="Tisa L.S."/>
        </authorList>
    </citation>
    <scope>NUCLEOTIDE SEQUENCE [LARGE SCALE GENOMIC DNA]</scope>
    <source>
        <strain evidence="6">CpI1-S</strain>
    </source>
</reference>
<dbReference type="PANTHER" id="PTHR47235:SF1">
    <property type="entry name" value="BLR6548 PROTEIN"/>
    <property type="match status" value="1"/>
</dbReference>
<feature type="signal peptide" evidence="3">
    <location>
        <begin position="1"/>
        <end position="19"/>
    </location>
</feature>
<gene>
    <name evidence="5" type="ORF">FF36_00277</name>
</gene>
<dbReference type="EMBL" id="JYFN01000002">
    <property type="protein sequence ID" value="KJE25144.1"/>
    <property type="molecule type" value="Genomic_DNA"/>
</dbReference>
<feature type="chain" id="PRO_5002327197" evidence="3">
    <location>
        <begin position="20"/>
        <end position="415"/>
    </location>
</feature>
<feature type="domain" description="Leucine-binding protein" evidence="4">
    <location>
        <begin position="41"/>
        <end position="370"/>
    </location>
</feature>
<keyword evidence="6" id="KW-1185">Reference proteome</keyword>
<dbReference type="InterPro" id="IPR028082">
    <property type="entry name" value="Peripla_BP_I"/>
</dbReference>
<sequence length="415" mass="42208" precursor="true">MRSRSAMAALAVGATLALAACGSSGTTGESSPATDGPKASPVKLLSIVPLTTPTTNFPEQAGAAKAAVRALNKRGGINGHPVQIDVCDSKNDQAAGEACAQKAVSGKYLAVVSAFSTAGGINAILEKAGIPSIGSSGIAGDGSDLTSKISFVYQPASTYYEAVCAPLLKNTAKISKMGVVNYDIAAASRLGALAGLGGKSAGVGTQEIKVPVTTSDYAPVAARITDAGAQGVTMGLAEASAIGLIQAGGDKLNYCNAAGTISDANLVKLGPAAKNFYAVGAFPLFNQSAKYPELTRLQSELDADFAAGDKDAAKNLRHSTSTIGGWLAVQIVEQVGKKVTGDLTAKSLLAQLNQTKGLDLQLVPPLDFTKTNPVPGLTRLFNNTLLGQRWDSTKKTFLATGTSYDGQKILTAGAK</sequence>
<comment type="similarity">
    <text evidence="1">Belongs to the leucine-binding protein family.</text>
</comment>
<evidence type="ECO:0000313" key="5">
    <source>
        <dbReference type="EMBL" id="KJE25144.1"/>
    </source>
</evidence>